<keyword evidence="2" id="KW-0808">Transferase</keyword>
<accession>A0ABZ0ZQ98</accession>
<dbReference type="SUPFAM" id="SSF55729">
    <property type="entry name" value="Acyl-CoA N-acyltransferases (Nat)"/>
    <property type="match status" value="1"/>
</dbReference>
<dbReference type="EMBL" id="CP141059">
    <property type="protein sequence ID" value="WQQ26531.1"/>
    <property type="molecule type" value="Genomic_DNA"/>
</dbReference>
<dbReference type="Gene3D" id="3.40.630.30">
    <property type="match status" value="1"/>
</dbReference>
<feature type="domain" description="N-acetyltransferase" evidence="1">
    <location>
        <begin position="15"/>
        <end position="169"/>
    </location>
</feature>
<evidence type="ECO:0000313" key="3">
    <source>
        <dbReference type="Proteomes" id="UP001327225"/>
    </source>
</evidence>
<dbReference type="PANTHER" id="PTHR43792">
    <property type="entry name" value="GNAT FAMILY, PUTATIVE (AFU_ORTHOLOGUE AFUA_3G00765)-RELATED-RELATED"/>
    <property type="match status" value="1"/>
</dbReference>
<gene>
    <name evidence="2" type="ORF">SHK19_21575</name>
</gene>
<dbReference type="RefSeq" id="WP_322937424.1">
    <property type="nucleotide sequence ID" value="NZ_CP141059.1"/>
</dbReference>
<evidence type="ECO:0000259" key="1">
    <source>
        <dbReference type="PROSITE" id="PS51186"/>
    </source>
</evidence>
<dbReference type="GO" id="GO:0016740">
    <property type="term" value="F:transferase activity"/>
    <property type="evidence" value="ECO:0007669"/>
    <property type="project" value="UniProtKB-KW"/>
</dbReference>
<dbReference type="Proteomes" id="UP001327225">
    <property type="component" value="Chromosome"/>
</dbReference>
<dbReference type="PANTHER" id="PTHR43792:SF13">
    <property type="entry name" value="ACETYLTRANSFERASE"/>
    <property type="match status" value="1"/>
</dbReference>
<organism evidence="2 3">
    <name type="scientific">Nocardioides bizhenqiangii</name>
    <dbReference type="NCBI Taxonomy" id="3095076"/>
    <lineage>
        <taxon>Bacteria</taxon>
        <taxon>Bacillati</taxon>
        <taxon>Actinomycetota</taxon>
        <taxon>Actinomycetes</taxon>
        <taxon>Propionibacteriales</taxon>
        <taxon>Nocardioidaceae</taxon>
        <taxon>Nocardioides</taxon>
    </lineage>
</organism>
<reference evidence="3" key="1">
    <citation type="submission" date="2023-12" db="EMBL/GenBank/DDBJ databases">
        <title>Novel species in genus Nocardioides.</title>
        <authorList>
            <person name="Zhou H."/>
        </authorList>
    </citation>
    <scope>NUCLEOTIDE SEQUENCE [LARGE SCALE GENOMIC DNA]</scope>
    <source>
        <strain evidence="3">HM61</strain>
    </source>
</reference>
<dbReference type="InterPro" id="IPR051531">
    <property type="entry name" value="N-acetyltransferase"/>
</dbReference>
<dbReference type="Pfam" id="PF13302">
    <property type="entry name" value="Acetyltransf_3"/>
    <property type="match status" value="1"/>
</dbReference>
<dbReference type="PROSITE" id="PS51186">
    <property type="entry name" value="GNAT"/>
    <property type="match status" value="1"/>
</dbReference>
<sequence length="182" mass="19487">MSTDPQIRLVAATVPLLRALNEDRAVFGELIGSPVPDGWPEFPEAIAFTLEHLSNAPEADRSWSMQFFIDHATGRLLGSGGFAAPPVDRTVEIGYEVAPEFRGRGFGAASTRALVAAAVASGEVDHVVAHTLPGPNASTGVLVALDFEHVADQEDPEVGVVWEWRWTRPQEQFVQGEADGGS</sequence>
<dbReference type="InterPro" id="IPR000182">
    <property type="entry name" value="GNAT_dom"/>
</dbReference>
<dbReference type="InterPro" id="IPR016181">
    <property type="entry name" value="Acyl_CoA_acyltransferase"/>
</dbReference>
<proteinExistence type="predicted"/>
<keyword evidence="3" id="KW-1185">Reference proteome</keyword>
<dbReference type="EC" id="2.-.-.-" evidence="2"/>
<evidence type="ECO:0000313" key="2">
    <source>
        <dbReference type="EMBL" id="WQQ26531.1"/>
    </source>
</evidence>
<name>A0ABZ0ZQ98_9ACTN</name>
<protein>
    <submittedName>
        <fullName evidence="2">GNAT family protein</fullName>
        <ecNumber evidence="2">2.-.-.-</ecNumber>
    </submittedName>
</protein>